<dbReference type="PANTHER" id="PTHR43827:SF14">
    <property type="entry name" value="NADP-DEPENDENT OXIDOREDUCTASE DOMAIN-CONTAINING PROTEIN"/>
    <property type="match status" value="1"/>
</dbReference>
<dbReference type="Gene3D" id="3.20.20.100">
    <property type="entry name" value="NADP-dependent oxidoreductase domain"/>
    <property type="match status" value="1"/>
</dbReference>
<proteinExistence type="predicted"/>
<dbReference type="GeneTree" id="ENSGT00940000155961"/>
<organism evidence="2">
    <name type="scientific">Pundamilia nyererei</name>
    <dbReference type="NCBI Taxonomy" id="303518"/>
    <lineage>
        <taxon>Eukaryota</taxon>
        <taxon>Metazoa</taxon>
        <taxon>Chordata</taxon>
        <taxon>Craniata</taxon>
        <taxon>Vertebrata</taxon>
        <taxon>Euteleostomi</taxon>
        <taxon>Actinopterygii</taxon>
        <taxon>Neopterygii</taxon>
        <taxon>Teleostei</taxon>
        <taxon>Neoteleostei</taxon>
        <taxon>Acanthomorphata</taxon>
        <taxon>Ovalentaria</taxon>
        <taxon>Cichlomorphae</taxon>
        <taxon>Cichliformes</taxon>
        <taxon>Cichlidae</taxon>
        <taxon>African cichlids</taxon>
        <taxon>Pseudocrenilabrinae</taxon>
        <taxon>Haplochromini</taxon>
        <taxon>Pundamilia</taxon>
    </lineage>
</organism>
<dbReference type="SUPFAM" id="SSF51430">
    <property type="entry name" value="NAD(P)-linked oxidoreductase"/>
    <property type="match status" value="1"/>
</dbReference>
<dbReference type="Pfam" id="PF00248">
    <property type="entry name" value="Aldo_ket_red"/>
    <property type="match status" value="1"/>
</dbReference>
<feature type="domain" description="NADP-dependent oxidoreductase" evidence="1">
    <location>
        <begin position="115"/>
        <end position="163"/>
    </location>
</feature>
<dbReference type="InterPro" id="IPR023210">
    <property type="entry name" value="NADP_OxRdtase_dom"/>
</dbReference>
<dbReference type="PANTHER" id="PTHR43827">
    <property type="entry name" value="2,5-DIKETO-D-GLUCONIC ACID REDUCTASE"/>
    <property type="match status" value="1"/>
</dbReference>
<dbReference type="InterPro" id="IPR036812">
    <property type="entry name" value="NAD(P)_OxRdtase_dom_sf"/>
</dbReference>
<dbReference type="STRING" id="303518.ENSPNYP00000000995"/>
<dbReference type="GO" id="GO:0016491">
    <property type="term" value="F:oxidoreductase activity"/>
    <property type="evidence" value="ECO:0007669"/>
    <property type="project" value="InterPro"/>
</dbReference>
<dbReference type="Ensembl" id="ENSPNYT00000001013.1">
    <property type="protein sequence ID" value="ENSPNYP00000000995.1"/>
    <property type="gene ID" value="ENSPNYG00000000830.1"/>
</dbReference>
<accession>A0A3B4ESI0</accession>
<sequence>ELLMLQHTEAFWIISCSQLCGNSLVMVSFCSNMTVHQCTKQCPRKSILFIWKQPGLKHKPVSNQVECHPDFRQPKLLEYCRQNDIMIVSYCQTGSSRDASWVNLKCPPLLGDEVSAQVALRLNIQRGVVVIPKSFKAEQIKHNFQILDFSLTEEEIKAIEALNKNIRFVELLMWIDHPEYPFHDEY</sequence>
<reference evidence="2" key="1">
    <citation type="submission" date="2023-09" db="UniProtKB">
        <authorList>
            <consortium name="Ensembl"/>
        </authorList>
    </citation>
    <scope>IDENTIFICATION</scope>
</reference>
<evidence type="ECO:0000259" key="1">
    <source>
        <dbReference type="Pfam" id="PF00248"/>
    </source>
</evidence>
<name>A0A3B4ESI0_9CICH</name>
<protein>
    <recommendedName>
        <fullName evidence="1">NADP-dependent oxidoreductase domain-containing protein</fullName>
    </recommendedName>
</protein>
<dbReference type="InterPro" id="IPR020471">
    <property type="entry name" value="AKR"/>
</dbReference>
<evidence type="ECO:0000313" key="2">
    <source>
        <dbReference type="Ensembl" id="ENSPNYP00000000995.1"/>
    </source>
</evidence>
<dbReference type="AlphaFoldDB" id="A0A3B4ESI0"/>